<dbReference type="Pfam" id="PF00612">
    <property type="entry name" value="IQ"/>
    <property type="match status" value="1"/>
</dbReference>
<organism evidence="6 7">
    <name type="scientific">Castilleja foliolosa</name>
    <dbReference type="NCBI Taxonomy" id="1961234"/>
    <lineage>
        <taxon>Eukaryota</taxon>
        <taxon>Viridiplantae</taxon>
        <taxon>Streptophyta</taxon>
        <taxon>Embryophyta</taxon>
        <taxon>Tracheophyta</taxon>
        <taxon>Spermatophyta</taxon>
        <taxon>Magnoliopsida</taxon>
        <taxon>eudicotyledons</taxon>
        <taxon>Gunneridae</taxon>
        <taxon>Pentapetalae</taxon>
        <taxon>asterids</taxon>
        <taxon>lamiids</taxon>
        <taxon>Lamiales</taxon>
        <taxon>Orobanchaceae</taxon>
        <taxon>Pedicularideae</taxon>
        <taxon>Castillejinae</taxon>
        <taxon>Castilleja</taxon>
    </lineage>
</organism>
<keyword evidence="1" id="KW-0112">Calmodulin-binding</keyword>
<dbReference type="Pfam" id="PF02179">
    <property type="entry name" value="BAG"/>
    <property type="match status" value="1"/>
</dbReference>
<feature type="domain" description="BAG" evidence="5">
    <location>
        <begin position="96"/>
        <end position="173"/>
    </location>
</feature>
<evidence type="ECO:0000256" key="2">
    <source>
        <dbReference type="ARBA" id="ARBA00023186"/>
    </source>
</evidence>
<dbReference type="Proteomes" id="UP001632038">
    <property type="component" value="Unassembled WGS sequence"/>
</dbReference>
<evidence type="ECO:0000313" key="6">
    <source>
        <dbReference type="EMBL" id="KAL3656030.1"/>
    </source>
</evidence>
<feature type="compositionally biased region" description="Low complexity" evidence="4">
    <location>
        <begin position="11"/>
        <end position="22"/>
    </location>
</feature>
<dbReference type="InterPro" id="IPR036533">
    <property type="entry name" value="BAG_dom_sf"/>
</dbReference>
<dbReference type="SUPFAM" id="SSF63491">
    <property type="entry name" value="BAG domain"/>
    <property type="match status" value="1"/>
</dbReference>
<dbReference type="PANTHER" id="PTHR33322:SF4">
    <property type="entry name" value="BAG DOMAIN CONTAINING PROTEIN, EXPRESSED"/>
    <property type="match status" value="1"/>
</dbReference>
<keyword evidence="2" id="KW-0143">Chaperone</keyword>
<sequence>MQNPIFRNGRRFQPQPQPQRYPVSHSPSFGGRPVYPFDPTHESNQSFRPVNRPPPGPKVVQIPVHFVGSEQVDRQGSALKIQKVFRGFLVRKCLKKIKDIKVQVDEIGDKLSKREVMELVRCDGKERLRMNESLMSLLFKLDSICGVDFGVRGCRKAVIRKAIGLQEKIDSIVNGETIDDQEEAGNGQIVSSVEADSSNQIAGDAIMEVEGNDGEVDIVDVGVDREVKVIDCVGNVDVDNEAIDENCDLAVKEMSKQRKVEEDRNQEMLERMMEDNAKMMSLMTQLCERNETQTRMINGLTQRVEMLEKAFVCDSRLRKKKKNNNKKKAAASC</sequence>
<dbReference type="SMART" id="SM00264">
    <property type="entry name" value="BAG"/>
    <property type="match status" value="1"/>
</dbReference>
<evidence type="ECO:0000256" key="1">
    <source>
        <dbReference type="ARBA" id="ARBA00022860"/>
    </source>
</evidence>
<keyword evidence="3" id="KW-0175">Coiled coil</keyword>
<dbReference type="GO" id="GO:0005516">
    <property type="term" value="F:calmodulin binding"/>
    <property type="evidence" value="ECO:0007669"/>
    <property type="project" value="UniProtKB-KW"/>
</dbReference>
<feature type="coiled-coil region" evidence="3">
    <location>
        <begin position="251"/>
        <end position="310"/>
    </location>
</feature>
<evidence type="ECO:0000256" key="4">
    <source>
        <dbReference type="SAM" id="MobiDB-lite"/>
    </source>
</evidence>
<dbReference type="PROSITE" id="PS51035">
    <property type="entry name" value="BAG"/>
    <property type="match status" value="1"/>
</dbReference>
<comment type="caution">
    <text evidence="6">The sequence shown here is derived from an EMBL/GenBank/DDBJ whole genome shotgun (WGS) entry which is preliminary data.</text>
</comment>
<reference evidence="7" key="1">
    <citation type="journal article" date="2024" name="IScience">
        <title>Strigolactones Initiate the Formation of Haustorium-like Structures in Castilleja.</title>
        <authorList>
            <person name="Buerger M."/>
            <person name="Peterson D."/>
            <person name="Chory J."/>
        </authorList>
    </citation>
    <scope>NUCLEOTIDE SEQUENCE [LARGE SCALE GENOMIC DNA]</scope>
</reference>
<dbReference type="AlphaFoldDB" id="A0ABD3EPB9"/>
<evidence type="ECO:0000259" key="5">
    <source>
        <dbReference type="PROSITE" id="PS51035"/>
    </source>
</evidence>
<proteinExistence type="predicted"/>
<dbReference type="PROSITE" id="PS50096">
    <property type="entry name" value="IQ"/>
    <property type="match status" value="1"/>
</dbReference>
<dbReference type="InterPro" id="IPR040400">
    <property type="entry name" value="BAG5/6/7/8"/>
</dbReference>
<protein>
    <recommendedName>
        <fullName evidence="5">BAG domain-containing protein</fullName>
    </recommendedName>
</protein>
<gene>
    <name evidence="6" type="ORF">CASFOL_000426</name>
</gene>
<name>A0ABD3EPB9_9LAMI</name>
<dbReference type="EMBL" id="JAVIJP010000001">
    <property type="protein sequence ID" value="KAL3656030.1"/>
    <property type="molecule type" value="Genomic_DNA"/>
</dbReference>
<accession>A0ABD3EPB9</accession>
<evidence type="ECO:0000313" key="7">
    <source>
        <dbReference type="Proteomes" id="UP001632038"/>
    </source>
</evidence>
<keyword evidence="7" id="KW-1185">Reference proteome</keyword>
<dbReference type="PANTHER" id="PTHR33322">
    <property type="entry name" value="BAG DOMAIN CONTAINING PROTEIN, EXPRESSED"/>
    <property type="match status" value="1"/>
</dbReference>
<dbReference type="InterPro" id="IPR003103">
    <property type="entry name" value="BAG_domain"/>
</dbReference>
<evidence type="ECO:0000256" key="3">
    <source>
        <dbReference type="SAM" id="Coils"/>
    </source>
</evidence>
<feature type="region of interest" description="Disordered" evidence="4">
    <location>
        <begin position="1"/>
        <end position="55"/>
    </location>
</feature>
<dbReference type="Gene3D" id="1.20.58.120">
    <property type="entry name" value="BAG domain"/>
    <property type="match status" value="1"/>
</dbReference>
<dbReference type="InterPro" id="IPR000048">
    <property type="entry name" value="IQ_motif_EF-hand-BS"/>
</dbReference>